<sequence>MSLTVSTELIAATVNPSFEKARDYAKVLRDDREIRIDASQLDTQALGDLIAAATAVGDAKAVRAVESIAQARAGDFGKPVPNFKAFQGVVEAFLKSSLIDGWIYVEGRDGKMYPELVTSISFDDGKSHGRGQPTPTVRIRTTSYGFNRDGNIKGGISVYGSVHTFSPQDVARRRVADILADQGLYKETQALRDAHMESLDRHRKVTQGAFAQQFRVSGVVYQYEEDHYHRRNVELTGRRVIHDLESKDYGTAQRYVESSLFDAAPDTDDGAMGVGPIPEHPLVKVFDLSAHEFFWVNADNLTPYQYDKTLREKLILPPTHRDLLDVLTTDLNAFVNDFIEGKSAGNVILCKGIPGVGKTLTAEVYAELIDKPLYSIHSGALGTTAQDIEKNLRTIFQRGKRWDCVLLLDEADVFVVQRGNNIEQNAIVAEFLRTLEYFDGLLFMTTNRSDQIDEAIISRCAAIINYDPPGPKDAAAIWRVMATQYQAPLSDELIAELVELFPEIAPRDTKMLLRLALRVAVAHKEPLTLATFRRCAMFRAIKMQETAA</sequence>
<dbReference type="InterPro" id="IPR003959">
    <property type="entry name" value="ATPase_AAA_core"/>
</dbReference>
<organism evidence="2 3">
    <name type="scientific">Hydrogenophaga defluvii</name>
    <dbReference type="NCBI Taxonomy" id="249410"/>
    <lineage>
        <taxon>Bacteria</taxon>
        <taxon>Pseudomonadati</taxon>
        <taxon>Pseudomonadota</taxon>
        <taxon>Betaproteobacteria</taxon>
        <taxon>Burkholderiales</taxon>
        <taxon>Comamonadaceae</taxon>
        <taxon>Hydrogenophaga</taxon>
    </lineage>
</organism>
<dbReference type="EMBL" id="JBHTBZ010000027">
    <property type="protein sequence ID" value="MFC7461041.1"/>
    <property type="molecule type" value="Genomic_DNA"/>
</dbReference>
<dbReference type="PANTHER" id="PTHR46411:SF2">
    <property type="entry name" value="AAA+ ATPASE DOMAIN-CONTAINING PROTEIN"/>
    <property type="match status" value="1"/>
</dbReference>
<evidence type="ECO:0000313" key="2">
    <source>
        <dbReference type="EMBL" id="MFC7461041.1"/>
    </source>
</evidence>
<dbReference type="InterPro" id="IPR003593">
    <property type="entry name" value="AAA+_ATPase"/>
</dbReference>
<dbReference type="Proteomes" id="UP001596457">
    <property type="component" value="Unassembled WGS sequence"/>
</dbReference>
<evidence type="ECO:0000313" key="3">
    <source>
        <dbReference type="Proteomes" id="UP001596457"/>
    </source>
</evidence>
<gene>
    <name evidence="2" type="ORF">ACFQU0_11475</name>
</gene>
<dbReference type="Pfam" id="PF00004">
    <property type="entry name" value="AAA"/>
    <property type="match status" value="1"/>
</dbReference>
<keyword evidence="3" id="KW-1185">Reference proteome</keyword>
<dbReference type="SMART" id="SM00382">
    <property type="entry name" value="AAA"/>
    <property type="match status" value="1"/>
</dbReference>
<dbReference type="PANTHER" id="PTHR46411">
    <property type="entry name" value="FAMILY ATPASE, PUTATIVE-RELATED"/>
    <property type="match status" value="1"/>
</dbReference>
<comment type="caution">
    <text evidence="2">The sequence shown here is derived from an EMBL/GenBank/DDBJ whole genome shotgun (WGS) entry which is preliminary data.</text>
</comment>
<name>A0ABW2SCR8_9BURK</name>
<dbReference type="Gene3D" id="3.40.50.300">
    <property type="entry name" value="P-loop containing nucleotide triphosphate hydrolases"/>
    <property type="match status" value="1"/>
</dbReference>
<proteinExistence type="predicted"/>
<feature type="domain" description="AAA+ ATPase" evidence="1">
    <location>
        <begin position="344"/>
        <end position="471"/>
    </location>
</feature>
<reference evidence="3" key="1">
    <citation type="journal article" date="2019" name="Int. J. Syst. Evol. Microbiol.">
        <title>The Global Catalogue of Microorganisms (GCM) 10K type strain sequencing project: providing services to taxonomists for standard genome sequencing and annotation.</title>
        <authorList>
            <consortium name="The Broad Institute Genomics Platform"/>
            <consortium name="The Broad Institute Genome Sequencing Center for Infectious Disease"/>
            <person name="Wu L."/>
            <person name="Ma J."/>
        </authorList>
    </citation>
    <scope>NUCLEOTIDE SEQUENCE [LARGE SCALE GENOMIC DNA]</scope>
    <source>
        <strain evidence="3">CCUG 53903</strain>
    </source>
</reference>
<protein>
    <submittedName>
        <fullName evidence="2">AAA family ATPase</fullName>
    </submittedName>
</protein>
<dbReference type="SUPFAM" id="SSF52540">
    <property type="entry name" value="P-loop containing nucleoside triphosphate hydrolases"/>
    <property type="match status" value="1"/>
</dbReference>
<dbReference type="InterPro" id="IPR027417">
    <property type="entry name" value="P-loop_NTPase"/>
</dbReference>
<dbReference type="RefSeq" id="WP_382200856.1">
    <property type="nucleotide sequence ID" value="NZ_JBHTBZ010000027.1"/>
</dbReference>
<accession>A0ABW2SCR8</accession>
<evidence type="ECO:0000259" key="1">
    <source>
        <dbReference type="SMART" id="SM00382"/>
    </source>
</evidence>